<evidence type="ECO:0000259" key="6">
    <source>
        <dbReference type="Pfam" id="PF02911"/>
    </source>
</evidence>
<dbReference type="GO" id="GO:0004479">
    <property type="term" value="F:methionyl-tRNA formyltransferase activity"/>
    <property type="evidence" value="ECO:0007669"/>
    <property type="project" value="UniProtKB-EC"/>
</dbReference>
<dbReference type="EC" id="2.1.2.9" evidence="2"/>
<dbReference type="SUPFAM" id="SSF53328">
    <property type="entry name" value="Formyltransferase"/>
    <property type="match status" value="1"/>
</dbReference>
<dbReference type="PANTHER" id="PTHR11138:SF5">
    <property type="entry name" value="METHIONYL-TRNA FORMYLTRANSFERASE, MITOCHONDRIAL"/>
    <property type="match status" value="1"/>
</dbReference>
<dbReference type="InterPro" id="IPR001555">
    <property type="entry name" value="GART_AS"/>
</dbReference>
<dbReference type="Pfam" id="PF02911">
    <property type="entry name" value="Formyl_trans_C"/>
    <property type="match status" value="1"/>
</dbReference>
<sequence>MRLAVAATAPLGADVLERLAARHEIAYVLTRPDAPRGRGRKLAPPPAKEAADRLGIRVEQPERPALPADAPVDTIVVCAYGLLIPPSLLAEGLWLNVHPSLLPRWRGAAPIERSILAGDELTGVSIHETVEALDAGPLAAQESFPIGPDDDAGSVYARAGEVAARLLDEVIAAPSFAPQAEDGITYAEKILAADRELNLDDPVDAWRRVRALSPHIGAWTVMHDRRITIWRAHLEGGVFVPDEVQPEGKGRMSWDAFMRGIRA</sequence>
<evidence type="ECO:0000313" key="7">
    <source>
        <dbReference type="EMBL" id="CAB4690973.1"/>
    </source>
</evidence>
<dbReference type="CDD" id="cd08646">
    <property type="entry name" value="FMT_core_Met-tRNA-FMT_N"/>
    <property type="match status" value="1"/>
</dbReference>
<keyword evidence="3" id="KW-0808">Transferase</keyword>
<dbReference type="Gene3D" id="3.40.50.12230">
    <property type="match status" value="1"/>
</dbReference>
<evidence type="ECO:0000256" key="1">
    <source>
        <dbReference type="ARBA" id="ARBA00010699"/>
    </source>
</evidence>
<protein>
    <recommendedName>
        <fullName evidence="2">methionyl-tRNA formyltransferase</fullName>
        <ecNumber evidence="2">2.1.2.9</ecNumber>
    </recommendedName>
</protein>
<dbReference type="InterPro" id="IPR041711">
    <property type="entry name" value="Met-tRNA-FMT_N"/>
</dbReference>
<dbReference type="PROSITE" id="PS00373">
    <property type="entry name" value="GART"/>
    <property type="match status" value="1"/>
</dbReference>
<evidence type="ECO:0000259" key="5">
    <source>
        <dbReference type="Pfam" id="PF00551"/>
    </source>
</evidence>
<dbReference type="InterPro" id="IPR002376">
    <property type="entry name" value="Formyl_transf_N"/>
</dbReference>
<evidence type="ECO:0000256" key="4">
    <source>
        <dbReference type="ARBA" id="ARBA00022917"/>
    </source>
</evidence>
<reference evidence="7" key="1">
    <citation type="submission" date="2020-05" db="EMBL/GenBank/DDBJ databases">
        <authorList>
            <person name="Chiriac C."/>
            <person name="Salcher M."/>
            <person name="Ghai R."/>
            <person name="Kavagutti S V."/>
        </authorList>
    </citation>
    <scope>NUCLEOTIDE SEQUENCE</scope>
</reference>
<feature type="domain" description="Formyl transferase N-terminal" evidence="5">
    <location>
        <begin position="5"/>
        <end position="170"/>
    </location>
</feature>
<dbReference type="InterPro" id="IPR011034">
    <property type="entry name" value="Formyl_transferase-like_C_sf"/>
</dbReference>
<dbReference type="InterPro" id="IPR005793">
    <property type="entry name" value="Formyl_trans_C"/>
</dbReference>
<name>A0A6J6P2X5_9ZZZZ</name>
<accession>A0A6J6P2X5</accession>
<organism evidence="7">
    <name type="scientific">freshwater metagenome</name>
    <dbReference type="NCBI Taxonomy" id="449393"/>
    <lineage>
        <taxon>unclassified sequences</taxon>
        <taxon>metagenomes</taxon>
        <taxon>ecological metagenomes</taxon>
    </lineage>
</organism>
<dbReference type="GO" id="GO:0005829">
    <property type="term" value="C:cytosol"/>
    <property type="evidence" value="ECO:0007669"/>
    <property type="project" value="TreeGrafter"/>
</dbReference>
<dbReference type="EMBL" id="CAEZXP010000001">
    <property type="protein sequence ID" value="CAB4690973.1"/>
    <property type="molecule type" value="Genomic_DNA"/>
</dbReference>
<proteinExistence type="inferred from homology"/>
<keyword evidence="4" id="KW-0648">Protein biosynthesis</keyword>
<evidence type="ECO:0000256" key="2">
    <source>
        <dbReference type="ARBA" id="ARBA00012261"/>
    </source>
</evidence>
<dbReference type="Pfam" id="PF00551">
    <property type="entry name" value="Formyl_trans_N"/>
    <property type="match status" value="1"/>
</dbReference>
<feature type="domain" description="Formyl transferase C-terminal" evidence="6">
    <location>
        <begin position="192"/>
        <end position="235"/>
    </location>
</feature>
<dbReference type="InterPro" id="IPR036477">
    <property type="entry name" value="Formyl_transf_N_sf"/>
</dbReference>
<dbReference type="PANTHER" id="PTHR11138">
    <property type="entry name" value="METHIONYL-TRNA FORMYLTRANSFERASE"/>
    <property type="match status" value="1"/>
</dbReference>
<comment type="similarity">
    <text evidence="1">Belongs to the Fmt family.</text>
</comment>
<evidence type="ECO:0000256" key="3">
    <source>
        <dbReference type="ARBA" id="ARBA00022679"/>
    </source>
</evidence>
<dbReference type="SUPFAM" id="SSF50486">
    <property type="entry name" value="FMT C-terminal domain-like"/>
    <property type="match status" value="1"/>
</dbReference>
<gene>
    <name evidence="7" type="ORF">UFOPK2399_00713</name>
</gene>
<dbReference type="AlphaFoldDB" id="A0A6J6P2X5"/>